<protein>
    <submittedName>
        <fullName evidence="6">Ubx domain-containing protein</fullName>
    </submittedName>
</protein>
<dbReference type="InterPro" id="IPR001012">
    <property type="entry name" value="UBX_dom"/>
</dbReference>
<evidence type="ECO:0000256" key="2">
    <source>
        <dbReference type="ARBA" id="ARBA00022786"/>
    </source>
</evidence>
<feature type="domain" description="UBX" evidence="5">
    <location>
        <begin position="377"/>
        <end position="461"/>
    </location>
</feature>
<dbReference type="OrthoDB" id="49605at2759"/>
<comment type="subcellular location">
    <subcellularLocation>
        <location evidence="1">Membrane</location>
        <topology evidence="1">Peripheral membrane protein</topology>
    </subcellularLocation>
</comment>
<dbReference type="Gene3D" id="1.20.58.2190">
    <property type="match status" value="1"/>
</dbReference>
<evidence type="ECO:0000256" key="1">
    <source>
        <dbReference type="ARBA" id="ARBA00004170"/>
    </source>
</evidence>
<dbReference type="SUPFAM" id="SSF54236">
    <property type="entry name" value="Ubiquitin-like"/>
    <property type="match status" value="1"/>
</dbReference>
<evidence type="ECO:0000256" key="3">
    <source>
        <dbReference type="ARBA" id="ARBA00023136"/>
    </source>
</evidence>
<proteinExistence type="predicted"/>
<keyword evidence="3" id="KW-0472">Membrane</keyword>
<evidence type="ECO:0000313" key="6">
    <source>
        <dbReference type="EMBL" id="KAF5184874.1"/>
    </source>
</evidence>
<accession>A0A7J6VIE3</accession>
<evidence type="ECO:0000256" key="4">
    <source>
        <dbReference type="SAM" id="MobiDB-lite"/>
    </source>
</evidence>
<dbReference type="EMBL" id="JABWDY010031474">
    <property type="protein sequence ID" value="KAF5184874.1"/>
    <property type="molecule type" value="Genomic_DNA"/>
</dbReference>
<dbReference type="GO" id="GO:0016020">
    <property type="term" value="C:membrane"/>
    <property type="evidence" value="ECO:0007669"/>
    <property type="project" value="UniProtKB-SubCell"/>
</dbReference>
<name>A0A7J6VIE3_THATH</name>
<dbReference type="InterPro" id="IPR029071">
    <property type="entry name" value="Ubiquitin-like_domsf"/>
</dbReference>
<feature type="region of interest" description="Disordered" evidence="4">
    <location>
        <begin position="56"/>
        <end position="170"/>
    </location>
</feature>
<gene>
    <name evidence="6" type="ORF">FRX31_025542</name>
</gene>
<reference evidence="6 7" key="1">
    <citation type="submission" date="2020-06" db="EMBL/GenBank/DDBJ databases">
        <title>Transcriptomic and genomic resources for Thalictrum thalictroides and T. hernandezii: Facilitating candidate gene discovery in an emerging model plant lineage.</title>
        <authorList>
            <person name="Arias T."/>
            <person name="Riano-Pachon D.M."/>
            <person name="Di Stilio V.S."/>
        </authorList>
    </citation>
    <scope>NUCLEOTIDE SEQUENCE [LARGE SCALE GENOMIC DNA]</scope>
    <source>
        <strain evidence="7">cv. WT478/WT964</strain>
        <tissue evidence="6">Leaves</tissue>
    </source>
</reference>
<comment type="caution">
    <text evidence="6">The sequence shown here is derived from an EMBL/GenBank/DDBJ whole genome shotgun (WGS) entry which is preliminary data.</text>
</comment>
<dbReference type="InterPro" id="IPR018997">
    <property type="entry name" value="PUB_domain"/>
</dbReference>
<feature type="compositionally biased region" description="Low complexity" evidence="4">
    <location>
        <begin position="136"/>
        <end position="168"/>
    </location>
</feature>
<keyword evidence="2" id="KW-0833">Ubl conjugation pathway</keyword>
<evidence type="ECO:0000259" key="5">
    <source>
        <dbReference type="PROSITE" id="PS50033"/>
    </source>
</evidence>
<feature type="non-terminal residue" evidence="6">
    <location>
        <position position="1"/>
    </location>
</feature>
<dbReference type="InterPro" id="IPR036339">
    <property type="entry name" value="PUB-like_dom_sf"/>
</dbReference>
<dbReference type="PROSITE" id="PS50033">
    <property type="entry name" value="UBX"/>
    <property type="match status" value="1"/>
</dbReference>
<keyword evidence="7" id="KW-1185">Reference proteome</keyword>
<dbReference type="Gene3D" id="3.10.20.90">
    <property type="entry name" value="Phosphatidylinositol 3-kinase Catalytic Subunit, Chain A, domain 1"/>
    <property type="match status" value="1"/>
</dbReference>
<dbReference type="FunFam" id="3.10.20.90:FF:000185">
    <property type="entry name" value="UBX domain-containing protein 6"/>
    <property type="match status" value="1"/>
</dbReference>
<feature type="compositionally biased region" description="Low complexity" evidence="4">
    <location>
        <begin position="96"/>
        <end position="123"/>
    </location>
</feature>
<dbReference type="SMART" id="SM00580">
    <property type="entry name" value="PUG"/>
    <property type="match status" value="1"/>
</dbReference>
<dbReference type="CDD" id="cd09212">
    <property type="entry name" value="PUB"/>
    <property type="match status" value="1"/>
</dbReference>
<organism evidence="6 7">
    <name type="scientific">Thalictrum thalictroides</name>
    <name type="common">Rue-anemone</name>
    <name type="synonym">Anemone thalictroides</name>
    <dbReference type="NCBI Taxonomy" id="46969"/>
    <lineage>
        <taxon>Eukaryota</taxon>
        <taxon>Viridiplantae</taxon>
        <taxon>Streptophyta</taxon>
        <taxon>Embryophyta</taxon>
        <taxon>Tracheophyta</taxon>
        <taxon>Spermatophyta</taxon>
        <taxon>Magnoliopsida</taxon>
        <taxon>Ranunculales</taxon>
        <taxon>Ranunculaceae</taxon>
        <taxon>Thalictroideae</taxon>
        <taxon>Thalictrum</taxon>
    </lineage>
</organism>
<dbReference type="PANTHER" id="PTHR47694">
    <property type="entry name" value="PLANT UBX DOMAIN-CONTAINING PROTEIN 2"/>
    <property type="match status" value="1"/>
</dbReference>
<dbReference type="PANTHER" id="PTHR47694:SF1">
    <property type="entry name" value="PLANT UBX DOMAIN-CONTAINING PROTEIN 2"/>
    <property type="match status" value="1"/>
</dbReference>
<evidence type="ECO:0000313" key="7">
    <source>
        <dbReference type="Proteomes" id="UP000554482"/>
    </source>
</evidence>
<sequence>REKQSLSDKQFFVDCRRHPSLRFAVGILRAEGFVFFAAELNMDDVKDKVKGLMKKVNNPFSSNTSSGKFKGQGRVLGSSSVEPPPSNPIRPRIPESKPLSSSSSSVAAVSKPSSASPSLSNSNHGKKTTLPPPPSSDSHISSNSNNNESNSIYSSSITSNQQQNKNISTESSNQQLLDSISSFVSGGVSVDIVLKLFKNIIKEPENPKFRRIRLSNPKIREAVVEVAGGVELLECVGFSLQEEAGEMWAVIIQLPSDQQLSLINQAVSLLEPQPQLPSGFSIRRSPETPLLESEKSKQVSLTPGDEPEQPQKIDRQVRVFFSAAESNAAKIDQPDSFYSLSASELKREADARKKQIAESQLLIPKSYKERKAKEARKKYKTTTIRVQFPDEVVLQGVFLPWEPTTALYEFVSSSLKEPCLEFELWRPAVPKPRVIPRFPSSRERTPTLDDEELVPSALIKFKPIETDSIVFTGLSNALLEISETSR</sequence>
<dbReference type="SUPFAM" id="SSF143503">
    <property type="entry name" value="PUG domain-like"/>
    <property type="match status" value="1"/>
</dbReference>
<dbReference type="Proteomes" id="UP000554482">
    <property type="component" value="Unassembled WGS sequence"/>
</dbReference>
<feature type="compositionally biased region" description="Polar residues" evidence="4">
    <location>
        <begin position="58"/>
        <end position="67"/>
    </location>
</feature>
<feature type="region of interest" description="Disordered" evidence="4">
    <location>
        <begin position="278"/>
        <end position="309"/>
    </location>
</feature>
<dbReference type="GO" id="GO:0050832">
    <property type="term" value="P:defense response to fungus"/>
    <property type="evidence" value="ECO:0007669"/>
    <property type="project" value="TreeGrafter"/>
</dbReference>
<dbReference type="Pfam" id="PF09409">
    <property type="entry name" value="PUB"/>
    <property type="match status" value="1"/>
</dbReference>
<dbReference type="AlphaFoldDB" id="A0A7J6VIE3"/>